<dbReference type="Proteomes" id="UP000266183">
    <property type="component" value="Chromosome"/>
</dbReference>
<dbReference type="Gene3D" id="3.40.50.300">
    <property type="entry name" value="P-loop containing nucleotide triphosphate hydrolases"/>
    <property type="match status" value="1"/>
</dbReference>
<dbReference type="PROSITE" id="PS50929">
    <property type="entry name" value="ABC_TM1F"/>
    <property type="match status" value="1"/>
</dbReference>
<protein>
    <submittedName>
        <fullName evidence="10">ABC transporter ATP-binding protein</fullName>
    </submittedName>
</protein>
<proteinExistence type="predicted"/>
<dbReference type="OrthoDB" id="311344at2"/>
<evidence type="ECO:0000256" key="2">
    <source>
        <dbReference type="ARBA" id="ARBA00022692"/>
    </source>
</evidence>
<dbReference type="InterPro" id="IPR003593">
    <property type="entry name" value="AAA+_ATPase"/>
</dbReference>
<dbReference type="PANTHER" id="PTHR43394">
    <property type="entry name" value="ATP-DEPENDENT PERMEASE MDL1, MITOCHONDRIAL"/>
    <property type="match status" value="1"/>
</dbReference>
<dbReference type="InterPro" id="IPR011527">
    <property type="entry name" value="ABC1_TM_dom"/>
</dbReference>
<dbReference type="Gene3D" id="1.20.1560.10">
    <property type="entry name" value="ABC transporter type 1, transmembrane domain"/>
    <property type="match status" value="1"/>
</dbReference>
<name>A0A385SR49_9BACT</name>
<dbReference type="AlphaFoldDB" id="A0A385SR49"/>
<evidence type="ECO:0000259" key="8">
    <source>
        <dbReference type="PROSITE" id="PS50893"/>
    </source>
</evidence>
<dbReference type="PROSITE" id="PS50893">
    <property type="entry name" value="ABC_TRANSPORTER_2"/>
    <property type="match status" value="1"/>
</dbReference>
<keyword evidence="11" id="KW-1185">Reference proteome</keyword>
<dbReference type="Pfam" id="PF00664">
    <property type="entry name" value="ABC_membrane"/>
    <property type="match status" value="1"/>
</dbReference>
<evidence type="ECO:0000256" key="4">
    <source>
        <dbReference type="ARBA" id="ARBA00022840"/>
    </source>
</evidence>
<evidence type="ECO:0000313" key="11">
    <source>
        <dbReference type="Proteomes" id="UP000266183"/>
    </source>
</evidence>
<dbReference type="InterPro" id="IPR039421">
    <property type="entry name" value="Type_1_exporter"/>
</dbReference>
<dbReference type="GO" id="GO:0015421">
    <property type="term" value="F:ABC-type oligopeptide transporter activity"/>
    <property type="evidence" value="ECO:0007669"/>
    <property type="project" value="TreeGrafter"/>
</dbReference>
<keyword evidence="4 10" id="KW-0067">ATP-binding</keyword>
<comment type="subcellular location">
    <subcellularLocation>
        <location evidence="1">Cell membrane</location>
        <topology evidence="1">Multi-pass membrane protein</topology>
    </subcellularLocation>
</comment>
<sequence>MTNDRIVRILREAALVLKHDFDATSLRFIEVNNRRYALSDFAEFKRDLLEAGSKIRMLFLEYTLEWDTFHAFAKQEDSPLLLFQKKGDALEPFLLSPVIRNERHGIEIREHETVEQQFNSEERSWLTNDQGQIIFFVVVAYQNLVSEYEFDQSAKGEYLSPLRRLLRLLATERRDIFYILFYAIIIGLTSLILPLGIQSTIELISGGVVFSSVYILIAVVIVGVLIAGGLQIMQISFVEYLQQRIFTKAALEFTFRIPRIKIESILNNYAPELVNRFFDILTIQKGLPKLLIDLSSGTIQILFGLALLSLYHPFFVFFSLILVATLVIIFYLTGPKGLHSSIQESKYKYKVAQWLEELARALNSFKLAGTTDLPIKKTDYNVNNYLKYRKIHFKTLLIQFSFILLFKAAVTGGLLIMGTVLVINREITLGQFVASEVIIILILSAVEKIIMYMDVVYDLLTAVDKIAHVTDLPLEKVGGIDFPKGSWQAGYAITTKDLRYKYPDTKDYILQGVNLDIKAGERVCITGGGGSGKTTLTNILAGMHPSFEGIVTINNYSIRDLDLAHLRDKIAKNISPEDIFDGTIYENITIGKPMESVEDAIQALQKVGLSDQINALPEGLSTPLLSAGKGLSSSMIQKLILARCLAKKPGLLILNDFFSGLKKDTKLALVNAAISSANPWTLIAVSNDPIVMAACDRIIVLNKGIVSTQGAFEDLVKQGALNTYIY</sequence>
<feature type="transmembrane region" description="Helical" evidence="7">
    <location>
        <begin position="176"/>
        <end position="197"/>
    </location>
</feature>
<gene>
    <name evidence="10" type="ORF">D4L85_16390</name>
</gene>
<dbReference type="RefSeq" id="WP_119755311.1">
    <property type="nucleotide sequence ID" value="NZ_CP032382.1"/>
</dbReference>
<dbReference type="KEGG" id="chk:D4L85_16390"/>
<dbReference type="SMART" id="SM00382">
    <property type="entry name" value="AAA"/>
    <property type="match status" value="1"/>
</dbReference>
<keyword evidence="6 7" id="KW-0472">Membrane</keyword>
<evidence type="ECO:0000259" key="9">
    <source>
        <dbReference type="PROSITE" id="PS50929"/>
    </source>
</evidence>
<dbReference type="SUPFAM" id="SSF52540">
    <property type="entry name" value="P-loop containing nucleoside triphosphate hydrolases"/>
    <property type="match status" value="1"/>
</dbReference>
<feature type="transmembrane region" description="Helical" evidence="7">
    <location>
        <begin position="429"/>
        <end position="446"/>
    </location>
</feature>
<feature type="transmembrane region" description="Helical" evidence="7">
    <location>
        <begin position="203"/>
        <end position="227"/>
    </location>
</feature>
<evidence type="ECO:0000256" key="1">
    <source>
        <dbReference type="ARBA" id="ARBA00004651"/>
    </source>
</evidence>
<dbReference type="InterPro" id="IPR036640">
    <property type="entry name" value="ABC1_TM_sf"/>
</dbReference>
<organism evidence="10 11">
    <name type="scientific">Chryseolinea soli</name>
    <dbReference type="NCBI Taxonomy" id="2321403"/>
    <lineage>
        <taxon>Bacteria</taxon>
        <taxon>Pseudomonadati</taxon>
        <taxon>Bacteroidota</taxon>
        <taxon>Cytophagia</taxon>
        <taxon>Cytophagales</taxon>
        <taxon>Fulvivirgaceae</taxon>
        <taxon>Chryseolinea</taxon>
    </lineage>
</organism>
<evidence type="ECO:0000256" key="5">
    <source>
        <dbReference type="ARBA" id="ARBA00022989"/>
    </source>
</evidence>
<dbReference type="Pfam" id="PF00005">
    <property type="entry name" value="ABC_tran"/>
    <property type="match status" value="1"/>
</dbReference>
<evidence type="ECO:0000256" key="6">
    <source>
        <dbReference type="ARBA" id="ARBA00023136"/>
    </source>
</evidence>
<feature type="domain" description="ABC transmembrane type-1" evidence="9">
    <location>
        <begin position="179"/>
        <end position="458"/>
    </location>
</feature>
<dbReference type="SUPFAM" id="SSF90123">
    <property type="entry name" value="ABC transporter transmembrane region"/>
    <property type="match status" value="1"/>
</dbReference>
<evidence type="ECO:0000256" key="3">
    <source>
        <dbReference type="ARBA" id="ARBA00022741"/>
    </source>
</evidence>
<feature type="transmembrane region" description="Helical" evidence="7">
    <location>
        <begin position="290"/>
        <end position="308"/>
    </location>
</feature>
<evidence type="ECO:0000313" key="10">
    <source>
        <dbReference type="EMBL" id="AYB32050.1"/>
    </source>
</evidence>
<keyword evidence="3" id="KW-0547">Nucleotide-binding</keyword>
<dbReference type="PANTHER" id="PTHR43394:SF4">
    <property type="entry name" value="TOXIN SECRETION ABC TRANSPORTER ATP-BINDING PROTEIN"/>
    <property type="match status" value="1"/>
</dbReference>
<dbReference type="GO" id="GO:0005524">
    <property type="term" value="F:ATP binding"/>
    <property type="evidence" value="ECO:0007669"/>
    <property type="project" value="UniProtKB-KW"/>
</dbReference>
<dbReference type="InterPro" id="IPR027417">
    <property type="entry name" value="P-loop_NTPase"/>
</dbReference>
<evidence type="ECO:0000256" key="7">
    <source>
        <dbReference type="SAM" id="Phobius"/>
    </source>
</evidence>
<keyword evidence="5 7" id="KW-1133">Transmembrane helix</keyword>
<feature type="transmembrane region" description="Helical" evidence="7">
    <location>
        <begin position="396"/>
        <end position="423"/>
    </location>
</feature>
<dbReference type="EMBL" id="CP032382">
    <property type="protein sequence ID" value="AYB32050.1"/>
    <property type="molecule type" value="Genomic_DNA"/>
</dbReference>
<accession>A0A385SR49</accession>
<dbReference type="GO" id="GO:0016887">
    <property type="term" value="F:ATP hydrolysis activity"/>
    <property type="evidence" value="ECO:0007669"/>
    <property type="project" value="InterPro"/>
</dbReference>
<keyword evidence="2 7" id="KW-0812">Transmembrane</keyword>
<dbReference type="GO" id="GO:0005886">
    <property type="term" value="C:plasma membrane"/>
    <property type="evidence" value="ECO:0007669"/>
    <property type="project" value="UniProtKB-SubCell"/>
</dbReference>
<dbReference type="InterPro" id="IPR003439">
    <property type="entry name" value="ABC_transporter-like_ATP-bd"/>
</dbReference>
<reference evidence="11" key="1">
    <citation type="submission" date="2018-09" db="EMBL/GenBank/DDBJ databases">
        <title>Chryseolinea sp. KIS68-18 isolated from soil.</title>
        <authorList>
            <person name="Weon H.-Y."/>
            <person name="Kwon S.-W."/>
            <person name="Lee S.A."/>
        </authorList>
    </citation>
    <scope>NUCLEOTIDE SEQUENCE [LARGE SCALE GENOMIC DNA]</scope>
    <source>
        <strain evidence="11">KIS68-18</strain>
    </source>
</reference>
<feature type="domain" description="ABC transporter" evidence="8">
    <location>
        <begin position="493"/>
        <end position="725"/>
    </location>
</feature>
<feature type="transmembrane region" description="Helical" evidence="7">
    <location>
        <begin position="314"/>
        <end position="333"/>
    </location>
</feature>